<name>A0ABT9HE83_9GAMM</name>
<dbReference type="EMBL" id="JAVAJI010000003">
    <property type="protein sequence ID" value="MDP4544077.1"/>
    <property type="molecule type" value="Genomic_DNA"/>
</dbReference>
<reference evidence="2 3" key="1">
    <citation type="submission" date="2023-08" db="EMBL/GenBank/DDBJ databases">
        <authorList>
            <person name="Kumar R."/>
        </authorList>
    </citation>
    <scope>NUCLEOTIDE SEQUENCE [LARGE SCALE GENOMIC DNA]</scope>
    <source>
        <strain evidence="2 3">LUR13</strain>
    </source>
</reference>
<feature type="compositionally biased region" description="Basic and acidic residues" evidence="1">
    <location>
        <begin position="1"/>
        <end position="10"/>
    </location>
</feature>
<evidence type="ECO:0000256" key="1">
    <source>
        <dbReference type="SAM" id="MobiDB-lite"/>
    </source>
</evidence>
<protein>
    <submittedName>
        <fullName evidence="2">Uncharacterized protein</fullName>
    </submittedName>
</protein>
<dbReference type="RefSeq" id="WP_305935487.1">
    <property type="nucleotide sequence ID" value="NZ_JAVAJI010000003.1"/>
</dbReference>
<gene>
    <name evidence="2" type="ORF">Q8P09_03160</name>
</gene>
<dbReference type="Proteomes" id="UP001228171">
    <property type="component" value="Unassembled WGS sequence"/>
</dbReference>
<keyword evidence="3" id="KW-1185">Reference proteome</keyword>
<evidence type="ECO:0000313" key="2">
    <source>
        <dbReference type="EMBL" id="MDP4544077.1"/>
    </source>
</evidence>
<sequence>MTSSDTDKDSLPINTPQNASELAATRKTDNIDNIYRQRGCYRSTGA</sequence>
<comment type="caution">
    <text evidence="2">The sequence shown here is derived from an EMBL/GenBank/DDBJ whole genome shotgun (WGS) entry which is preliminary data.</text>
</comment>
<accession>A0ABT9HE83</accession>
<feature type="region of interest" description="Disordered" evidence="1">
    <location>
        <begin position="1"/>
        <end position="25"/>
    </location>
</feature>
<proteinExistence type="predicted"/>
<organism evidence="2 3">
    <name type="scientific">Psychrobacter faecalis</name>
    <dbReference type="NCBI Taxonomy" id="180588"/>
    <lineage>
        <taxon>Bacteria</taxon>
        <taxon>Pseudomonadati</taxon>
        <taxon>Pseudomonadota</taxon>
        <taxon>Gammaproteobacteria</taxon>
        <taxon>Moraxellales</taxon>
        <taxon>Moraxellaceae</taxon>
        <taxon>Psychrobacter</taxon>
    </lineage>
</organism>
<evidence type="ECO:0000313" key="3">
    <source>
        <dbReference type="Proteomes" id="UP001228171"/>
    </source>
</evidence>